<reference evidence="5" key="1">
    <citation type="submission" date="2025-08" db="UniProtKB">
        <authorList>
            <consortium name="RefSeq"/>
        </authorList>
    </citation>
    <scope>IDENTIFICATION</scope>
    <source>
        <tissue evidence="5">Silk gland</tissue>
    </source>
</reference>
<dbReference type="AlphaFoldDB" id="A0A6J2KRG6"/>
<keyword evidence="2" id="KW-0472">Membrane</keyword>
<protein>
    <submittedName>
        <fullName evidence="5">Uncharacterized protein LOC114253022</fullName>
    </submittedName>
</protein>
<evidence type="ECO:0000256" key="3">
    <source>
        <dbReference type="SAM" id="SignalP"/>
    </source>
</evidence>
<evidence type="ECO:0000313" key="4">
    <source>
        <dbReference type="Proteomes" id="UP000504629"/>
    </source>
</evidence>
<sequence length="314" mass="35079">MMSPLVLLLAFVLVGDVRAIVELDCNDNATCIEQIPKQLIVNLRQKKAVKIFDLITIEPLATRQARSSQDLWTRFLENHAVSFDLLDYTFQITPREDNTNALNFEVFESRTAKDVSDQTSKKSSSKAEEDKEEDKSPKLVIKRKHKKKVMQVLIPMLFGMKSAGAVIFAFTVVAVLTIKAFIASKLALMVTVGMALKKLYDSYGVGVGLQNHPYLYSQYPIDFPSASSHAYSMNGVSPQFASPDIYNPTGLGQSNVHDILQHDANAQPSQQAPTLQLINGTRAAERWDGYRRRPMFYGSSRTTSESFSGYQPSQ</sequence>
<evidence type="ECO:0000256" key="1">
    <source>
        <dbReference type="SAM" id="MobiDB-lite"/>
    </source>
</evidence>
<dbReference type="PANTHER" id="PTHR21879">
    <property type="entry name" value="FI03362P-RELATED-RELATED"/>
    <property type="match status" value="1"/>
</dbReference>
<accession>A0A6J2KRG6</accession>
<organism evidence="4 5">
    <name type="scientific">Bombyx mandarina</name>
    <name type="common">Wild silk moth</name>
    <name type="synonym">Wild silkworm</name>
    <dbReference type="NCBI Taxonomy" id="7092"/>
    <lineage>
        <taxon>Eukaryota</taxon>
        <taxon>Metazoa</taxon>
        <taxon>Ecdysozoa</taxon>
        <taxon>Arthropoda</taxon>
        <taxon>Hexapoda</taxon>
        <taxon>Insecta</taxon>
        <taxon>Pterygota</taxon>
        <taxon>Neoptera</taxon>
        <taxon>Endopterygota</taxon>
        <taxon>Lepidoptera</taxon>
        <taxon>Glossata</taxon>
        <taxon>Ditrysia</taxon>
        <taxon>Bombycoidea</taxon>
        <taxon>Bombycidae</taxon>
        <taxon>Bombycinae</taxon>
        <taxon>Bombyx</taxon>
    </lineage>
</organism>
<dbReference type="GeneID" id="114253022"/>
<dbReference type="PANTHER" id="PTHR21879:SF1">
    <property type="entry name" value="FI01546P"/>
    <property type="match status" value="1"/>
</dbReference>
<dbReference type="KEGG" id="bman:114253022"/>
<dbReference type="InterPro" id="IPR012464">
    <property type="entry name" value="DUF1676"/>
</dbReference>
<feature type="chain" id="PRO_5026968214" evidence="3">
    <location>
        <begin position="20"/>
        <end position="314"/>
    </location>
</feature>
<evidence type="ECO:0000256" key="2">
    <source>
        <dbReference type="SAM" id="Phobius"/>
    </source>
</evidence>
<evidence type="ECO:0000313" key="5">
    <source>
        <dbReference type="RefSeq" id="XP_028043557.1"/>
    </source>
</evidence>
<dbReference type="RefSeq" id="XP_028043557.1">
    <property type="nucleotide sequence ID" value="XM_028187756.1"/>
</dbReference>
<dbReference type="GO" id="GO:0016020">
    <property type="term" value="C:membrane"/>
    <property type="evidence" value="ECO:0007669"/>
    <property type="project" value="TreeGrafter"/>
</dbReference>
<dbReference type="Proteomes" id="UP000504629">
    <property type="component" value="Unplaced"/>
</dbReference>
<feature type="region of interest" description="Disordered" evidence="1">
    <location>
        <begin position="115"/>
        <end position="138"/>
    </location>
</feature>
<name>A0A6J2KRG6_BOMMA</name>
<keyword evidence="2" id="KW-1133">Transmembrane helix</keyword>
<proteinExistence type="predicted"/>
<keyword evidence="2" id="KW-0812">Transmembrane</keyword>
<keyword evidence="4" id="KW-1185">Reference proteome</keyword>
<feature type="signal peptide" evidence="3">
    <location>
        <begin position="1"/>
        <end position="19"/>
    </location>
</feature>
<feature type="compositionally biased region" description="Basic and acidic residues" evidence="1">
    <location>
        <begin position="115"/>
        <end position="137"/>
    </location>
</feature>
<feature type="transmembrane region" description="Helical" evidence="2">
    <location>
        <begin position="152"/>
        <end position="178"/>
    </location>
</feature>
<dbReference type="Pfam" id="PF07898">
    <property type="entry name" value="DUF1676"/>
    <property type="match status" value="1"/>
</dbReference>
<gene>
    <name evidence="5" type="primary">LOC114253022</name>
</gene>
<keyword evidence="3" id="KW-0732">Signal</keyword>
<dbReference type="OrthoDB" id="8194504at2759"/>